<keyword evidence="2" id="KW-1185">Reference proteome</keyword>
<comment type="caution">
    <text evidence="1">The sequence shown here is derived from an EMBL/GenBank/DDBJ whole genome shotgun (WGS) entry which is preliminary data.</text>
</comment>
<evidence type="ECO:0000313" key="1">
    <source>
        <dbReference type="EMBL" id="CAK0810823.1"/>
    </source>
</evidence>
<evidence type="ECO:0008006" key="3">
    <source>
        <dbReference type="Google" id="ProtNLM"/>
    </source>
</evidence>
<name>A0ABN9QWV2_9DINO</name>
<reference evidence="1" key="1">
    <citation type="submission" date="2023-10" db="EMBL/GenBank/DDBJ databases">
        <authorList>
            <person name="Chen Y."/>
            <person name="Shah S."/>
            <person name="Dougan E. K."/>
            <person name="Thang M."/>
            <person name="Chan C."/>
        </authorList>
    </citation>
    <scope>NUCLEOTIDE SEQUENCE [LARGE SCALE GENOMIC DNA]</scope>
</reference>
<evidence type="ECO:0000313" key="2">
    <source>
        <dbReference type="Proteomes" id="UP001189429"/>
    </source>
</evidence>
<accession>A0ABN9QWV2</accession>
<sequence>GPCNLKTYSDSTAGPGMCSRAGAGKVRHLEQRYLWFQERLRLKAFERLKEDANETAADMLTKYSEWSKIEKHCTALNLMFGKQLKGLSAMAVFTGVATSASGEKVAVCEEPGRAAPCPAPAPHYVHREEFWFILESYLKKDLVQEAVGPAPGDADVYLATRTDAEVKTISVQGLGTEPRPARCDGGARHKLFNAFLVVDLKQILRAKGLRVSALKDDLIMRLIKKGNVLSDRQVKEIEQLRVTATIRGPLIRINLQDLSSPESAQQLIETFKSECRDRPDGSQLIHPES</sequence>
<dbReference type="Proteomes" id="UP001189429">
    <property type="component" value="Unassembled WGS sequence"/>
</dbReference>
<feature type="non-terminal residue" evidence="1">
    <location>
        <position position="1"/>
    </location>
</feature>
<protein>
    <recommendedName>
        <fullName evidence="3">SAP domain-containing protein</fullName>
    </recommendedName>
</protein>
<proteinExistence type="predicted"/>
<dbReference type="InterPro" id="IPR036361">
    <property type="entry name" value="SAP_dom_sf"/>
</dbReference>
<gene>
    <name evidence="1" type="ORF">PCOR1329_LOCUS15649</name>
</gene>
<dbReference type="Gene3D" id="1.10.720.30">
    <property type="entry name" value="SAP domain"/>
    <property type="match status" value="1"/>
</dbReference>
<dbReference type="EMBL" id="CAUYUJ010004752">
    <property type="protein sequence ID" value="CAK0810823.1"/>
    <property type="molecule type" value="Genomic_DNA"/>
</dbReference>
<organism evidence="1 2">
    <name type="scientific">Prorocentrum cordatum</name>
    <dbReference type="NCBI Taxonomy" id="2364126"/>
    <lineage>
        <taxon>Eukaryota</taxon>
        <taxon>Sar</taxon>
        <taxon>Alveolata</taxon>
        <taxon>Dinophyceae</taxon>
        <taxon>Prorocentrales</taxon>
        <taxon>Prorocentraceae</taxon>
        <taxon>Prorocentrum</taxon>
    </lineage>
</organism>